<dbReference type="Gene3D" id="3.40.640.10">
    <property type="entry name" value="Type I PLP-dependent aspartate aminotransferase-like (Major domain)"/>
    <property type="match status" value="1"/>
</dbReference>
<feature type="domain" description="Aminotransferase class I/classII large" evidence="5">
    <location>
        <begin position="30"/>
        <end position="364"/>
    </location>
</feature>
<name>A0A419SB44_9SPHI</name>
<evidence type="ECO:0000313" key="6">
    <source>
        <dbReference type="EMBL" id="RKD19518.1"/>
    </source>
</evidence>
<dbReference type="Proteomes" id="UP000283433">
    <property type="component" value="Unassembled WGS sequence"/>
</dbReference>
<organism evidence="6 7">
    <name type="scientific">Pelobium manganitolerans</name>
    <dbReference type="NCBI Taxonomy" id="1842495"/>
    <lineage>
        <taxon>Bacteria</taxon>
        <taxon>Pseudomonadati</taxon>
        <taxon>Bacteroidota</taxon>
        <taxon>Sphingobacteriia</taxon>
        <taxon>Sphingobacteriales</taxon>
        <taxon>Sphingobacteriaceae</taxon>
        <taxon>Pelobium</taxon>
    </lineage>
</organism>
<evidence type="ECO:0000313" key="7">
    <source>
        <dbReference type="Proteomes" id="UP000283433"/>
    </source>
</evidence>
<comment type="caution">
    <text evidence="6">The sequence shown here is derived from an EMBL/GenBank/DDBJ whole genome shotgun (WGS) entry which is preliminary data.</text>
</comment>
<sequence length="370" mass="40875">MDNFLQQKLEERKAENALRALQHYPENLADFFSNDYLSFARSPQHKQAVEQLMASHPNAKNGATGSRLISGNSRFAEELEQHIASFHLAEAALVFNSGYDANVGLLSCIAQRGDTIICDELIHASLIDGARLSLANRYTFAHNNLAALEEKLKQSKGNIFIVTESVFSMDGDTAPLADLCDLAKKYKAHLIVDEAHGLGVFGNKGEGLCQSLNLQNEIFARVYTYGKALGCHGAAVVGSNLLKQYLINFARSFIYTTALPFHALACIWEGYRALEKTENRLLLHENIALFKRLVNGKTLAFLPSDSAIHCMLVPGNEACKNLAERLQKNGFNVKAILSPTVAKGKERLRICIHAHNSKAEIYELSSQLNL</sequence>
<dbReference type="InterPro" id="IPR004839">
    <property type="entry name" value="Aminotransferase_I/II_large"/>
</dbReference>
<gene>
    <name evidence="6" type="ORF">BCY91_13015</name>
</gene>
<comment type="cofactor">
    <cofactor evidence="1">
        <name>pyridoxal 5'-phosphate</name>
        <dbReference type="ChEBI" id="CHEBI:597326"/>
    </cofactor>
</comment>
<reference evidence="6 7" key="1">
    <citation type="submission" date="2016-07" db="EMBL/GenBank/DDBJ databases">
        <title>Genome of Pelobium manganitolerans.</title>
        <authorList>
            <person name="Wu S."/>
            <person name="Wang G."/>
        </authorList>
    </citation>
    <scope>NUCLEOTIDE SEQUENCE [LARGE SCALE GENOMIC DNA]</scope>
    <source>
        <strain evidence="6 7">YS-25</strain>
    </source>
</reference>
<proteinExistence type="inferred from homology"/>
<dbReference type="PANTHER" id="PTHR13693">
    <property type="entry name" value="CLASS II AMINOTRANSFERASE/8-AMINO-7-OXONONANOATE SYNTHASE"/>
    <property type="match status" value="1"/>
</dbReference>
<evidence type="ECO:0000256" key="3">
    <source>
        <dbReference type="ARBA" id="ARBA00022679"/>
    </source>
</evidence>
<dbReference type="InterPro" id="IPR015422">
    <property type="entry name" value="PyrdxlP-dep_Trfase_small"/>
</dbReference>
<evidence type="ECO:0000256" key="4">
    <source>
        <dbReference type="ARBA" id="ARBA00022898"/>
    </source>
</evidence>
<dbReference type="AlphaFoldDB" id="A0A419SB44"/>
<keyword evidence="3" id="KW-0808">Transferase</keyword>
<dbReference type="GO" id="GO:0030170">
    <property type="term" value="F:pyridoxal phosphate binding"/>
    <property type="evidence" value="ECO:0007669"/>
    <property type="project" value="InterPro"/>
</dbReference>
<dbReference type="GO" id="GO:0009102">
    <property type="term" value="P:biotin biosynthetic process"/>
    <property type="evidence" value="ECO:0007669"/>
    <property type="project" value="TreeGrafter"/>
</dbReference>
<dbReference type="OrthoDB" id="9807157at2"/>
<evidence type="ECO:0000259" key="5">
    <source>
        <dbReference type="Pfam" id="PF00155"/>
    </source>
</evidence>
<dbReference type="PANTHER" id="PTHR13693:SF77">
    <property type="entry name" value="8-AMINO-7-OXONONANOATE SYNTHASE"/>
    <property type="match status" value="1"/>
</dbReference>
<dbReference type="RefSeq" id="WP_120180449.1">
    <property type="nucleotide sequence ID" value="NZ_MBTA01000002.1"/>
</dbReference>
<dbReference type="GO" id="GO:0016740">
    <property type="term" value="F:transferase activity"/>
    <property type="evidence" value="ECO:0007669"/>
    <property type="project" value="UniProtKB-KW"/>
</dbReference>
<dbReference type="InterPro" id="IPR015424">
    <property type="entry name" value="PyrdxlP-dep_Trfase"/>
</dbReference>
<dbReference type="Gene3D" id="3.90.1150.10">
    <property type="entry name" value="Aspartate Aminotransferase, domain 1"/>
    <property type="match status" value="1"/>
</dbReference>
<protein>
    <submittedName>
        <fullName evidence="6">8-amino-7-oxononanoate synthase</fullName>
    </submittedName>
</protein>
<dbReference type="EMBL" id="MBTA01000002">
    <property type="protein sequence ID" value="RKD19518.1"/>
    <property type="molecule type" value="Genomic_DNA"/>
</dbReference>
<accession>A0A419SB44</accession>
<comment type="similarity">
    <text evidence="2">Belongs to the class-II pyridoxal-phosphate-dependent aminotransferase family. BioF subfamily.</text>
</comment>
<evidence type="ECO:0000256" key="2">
    <source>
        <dbReference type="ARBA" id="ARBA00010008"/>
    </source>
</evidence>
<dbReference type="InterPro" id="IPR015421">
    <property type="entry name" value="PyrdxlP-dep_Trfase_major"/>
</dbReference>
<dbReference type="Pfam" id="PF00155">
    <property type="entry name" value="Aminotran_1_2"/>
    <property type="match status" value="1"/>
</dbReference>
<keyword evidence="7" id="KW-1185">Reference proteome</keyword>
<dbReference type="SUPFAM" id="SSF53383">
    <property type="entry name" value="PLP-dependent transferases"/>
    <property type="match status" value="1"/>
</dbReference>
<evidence type="ECO:0000256" key="1">
    <source>
        <dbReference type="ARBA" id="ARBA00001933"/>
    </source>
</evidence>
<keyword evidence="4" id="KW-0663">Pyridoxal phosphate</keyword>
<dbReference type="InterPro" id="IPR050087">
    <property type="entry name" value="AON_synthase_class-II"/>
</dbReference>